<accession>A0A918V6U0</accession>
<keyword evidence="1" id="KW-0472">Membrane</keyword>
<dbReference type="EMBL" id="BMWH01000002">
    <property type="protein sequence ID" value="GGZ73872.1"/>
    <property type="molecule type" value="Genomic_DNA"/>
</dbReference>
<keyword evidence="1" id="KW-1133">Transmembrane helix</keyword>
<evidence type="ECO:0000313" key="5">
    <source>
        <dbReference type="Proteomes" id="UP000623010"/>
    </source>
</evidence>
<dbReference type="Pfam" id="PF18181">
    <property type="entry name" value="SLATT_1"/>
    <property type="match status" value="1"/>
</dbReference>
<evidence type="ECO:0000259" key="3">
    <source>
        <dbReference type="Pfam" id="PF18184"/>
    </source>
</evidence>
<organism evidence="4 5">
    <name type="scientific">Streptomyces echinoruber</name>
    <dbReference type="NCBI Taxonomy" id="68898"/>
    <lineage>
        <taxon>Bacteria</taxon>
        <taxon>Bacillati</taxon>
        <taxon>Actinomycetota</taxon>
        <taxon>Actinomycetes</taxon>
        <taxon>Kitasatosporales</taxon>
        <taxon>Streptomycetaceae</taxon>
        <taxon>Streptomyces</taxon>
    </lineage>
</organism>
<feature type="transmembrane region" description="Helical" evidence="1">
    <location>
        <begin position="226"/>
        <end position="245"/>
    </location>
</feature>
<keyword evidence="1" id="KW-0812">Transmembrane</keyword>
<evidence type="ECO:0000256" key="1">
    <source>
        <dbReference type="SAM" id="Phobius"/>
    </source>
</evidence>
<feature type="domain" description="SMODS and SLOG-associating 2TM effector" evidence="3">
    <location>
        <begin position="19"/>
        <end position="174"/>
    </location>
</feature>
<keyword evidence="5" id="KW-1185">Reference proteome</keyword>
<evidence type="ECO:0008006" key="6">
    <source>
        <dbReference type="Google" id="ProtNLM"/>
    </source>
</evidence>
<protein>
    <recommendedName>
        <fullName evidence="6">DUF4231 domain-containing protein</fullName>
    </recommendedName>
</protein>
<comment type="caution">
    <text evidence="4">The sequence shown here is derived from an EMBL/GenBank/DDBJ whole genome shotgun (WGS) entry which is preliminary data.</text>
</comment>
<dbReference type="AlphaFoldDB" id="A0A918V6U0"/>
<evidence type="ECO:0000259" key="2">
    <source>
        <dbReference type="Pfam" id="PF18181"/>
    </source>
</evidence>
<reference evidence="4" key="1">
    <citation type="journal article" date="2014" name="Int. J. Syst. Evol. Microbiol.">
        <title>Complete genome sequence of Corynebacterium casei LMG S-19264T (=DSM 44701T), isolated from a smear-ripened cheese.</title>
        <authorList>
            <consortium name="US DOE Joint Genome Institute (JGI-PGF)"/>
            <person name="Walter F."/>
            <person name="Albersmeier A."/>
            <person name="Kalinowski J."/>
            <person name="Ruckert C."/>
        </authorList>
    </citation>
    <scope>NUCLEOTIDE SEQUENCE</scope>
    <source>
        <strain evidence="4">JCM 5016</strain>
    </source>
</reference>
<dbReference type="NCBIfam" id="NF033610">
    <property type="entry name" value="SLATT_3"/>
    <property type="match status" value="1"/>
</dbReference>
<dbReference type="Pfam" id="PF18184">
    <property type="entry name" value="SLATT_3"/>
    <property type="match status" value="1"/>
</dbReference>
<dbReference type="NCBIfam" id="NF033634">
    <property type="entry name" value="SLATT_1"/>
    <property type="match status" value="1"/>
</dbReference>
<dbReference type="InterPro" id="IPR040884">
    <property type="entry name" value="SLATT_1"/>
</dbReference>
<feature type="transmembrane region" description="Helical" evidence="1">
    <location>
        <begin position="200"/>
        <end position="220"/>
    </location>
</feature>
<name>A0A918V6U0_9ACTN</name>
<reference evidence="4" key="2">
    <citation type="submission" date="2020-09" db="EMBL/GenBank/DDBJ databases">
        <authorList>
            <person name="Sun Q."/>
            <person name="Ohkuma M."/>
        </authorList>
    </citation>
    <scope>NUCLEOTIDE SEQUENCE</scope>
    <source>
        <strain evidence="4">JCM 5016</strain>
    </source>
</reference>
<evidence type="ECO:0000313" key="4">
    <source>
        <dbReference type="EMBL" id="GGZ73872.1"/>
    </source>
</evidence>
<dbReference type="InterPro" id="IPR041116">
    <property type="entry name" value="SLATT_3"/>
</dbReference>
<proteinExistence type="predicted"/>
<sequence>MGTTLTPPPRSTLGDGDLPPLFRQSDQLALLCQSESFRAVRTHLLLLLLATAAATAAEQIRGHAPAALAAALYALTVLIGLHTSRRRARARWQAHRAVAELLKSLAWQYMVHGGPFHSRVPDPEALFAERLEERLRELRKCGWQDAREGAATRGTAQITPAMRAVRAKPFEVRRDLYLRDRLLEQAVWYKNRAAQAHRASARWSAVTAALTLLALAAAVLRALGVIGGWDLAGLLSAGAAAGVAWQEVRRHRPLTYAHSLIEQDLETLRVAMSTTVTREGWAEAVAEAERLVSPAHTEWLVRFGS</sequence>
<gene>
    <name evidence="4" type="ORF">GCM10010389_09380</name>
</gene>
<dbReference type="RefSeq" id="WP_190055988.1">
    <property type="nucleotide sequence ID" value="NZ_BMWH01000002.1"/>
</dbReference>
<feature type="domain" description="SMODS and SLOG-associating 2TM effector" evidence="2">
    <location>
        <begin position="177"/>
        <end position="299"/>
    </location>
</feature>
<dbReference type="Proteomes" id="UP000623010">
    <property type="component" value="Unassembled WGS sequence"/>
</dbReference>
<feature type="transmembrane region" description="Helical" evidence="1">
    <location>
        <begin position="63"/>
        <end position="81"/>
    </location>
</feature>